<keyword evidence="3" id="KW-1133">Transmembrane helix</keyword>
<evidence type="ECO:0000313" key="5">
    <source>
        <dbReference type="Proteomes" id="UP000823900"/>
    </source>
</evidence>
<keyword evidence="3" id="KW-0812">Transmembrane</keyword>
<dbReference type="SUPFAM" id="SSF48452">
    <property type="entry name" value="TPR-like"/>
    <property type="match status" value="1"/>
</dbReference>
<dbReference type="Pfam" id="PF13432">
    <property type="entry name" value="TPR_16"/>
    <property type="match status" value="1"/>
</dbReference>
<reference evidence="4" key="2">
    <citation type="submission" date="2021-04" db="EMBL/GenBank/DDBJ databases">
        <authorList>
            <person name="Gilroy R."/>
        </authorList>
    </citation>
    <scope>NUCLEOTIDE SEQUENCE</scope>
    <source>
        <strain evidence="4">CHK178-16964</strain>
    </source>
</reference>
<evidence type="ECO:0000256" key="1">
    <source>
        <dbReference type="PROSITE-ProRule" id="PRU00339"/>
    </source>
</evidence>
<organism evidence="4 5">
    <name type="scientific">Candidatus Lachnoclostridium stercoravium</name>
    <dbReference type="NCBI Taxonomy" id="2838633"/>
    <lineage>
        <taxon>Bacteria</taxon>
        <taxon>Bacillati</taxon>
        <taxon>Bacillota</taxon>
        <taxon>Clostridia</taxon>
        <taxon>Lachnospirales</taxon>
        <taxon>Lachnospiraceae</taxon>
    </lineage>
</organism>
<feature type="transmembrane region" description="Helical" evidence="3">
    <location>
        <begin position="220"/>
        <end position="239"/>
    </location>
</feature>
<dbReference type="Proteomes" id="UP000823900">
    <property type="component" value="Unassembled WGS sequence"/>
</dbReference>
<evidence type="ECO:0000256" key="2">
    <source>
        <dbReference type="SAM" id="Coils"/>
    </source>
</evidence>
<dbReference type="Gene3D" id="1.25.40.10">
    <property type="entry name" value="Tetratricopeptide repeat domain"/>
    <property type="match status" value="3"/>
</dbReference>
<dbReference type="SMART" id="SM00028">
    <property type="entry name" value="TPR"/>
    <property type="match status" value="5"/>
</dbReference>
<gene>
    <name evidence="4" type="ORF">IAA07_12515</name>
</gene>
<dbReference type="Pfam" id="PF14559">
    <property type="entry name" value="TPR_19"/>
    <property type="match status" value="1"/>
</dbReference>
<dbReference type="EMBL" id="DWZA01000104">
    <property type="protein sequence ID" value="HJA72373.1"/>
    <property type="molecule type" value="Genomic_DNA"/>
</dbReference>
<feature type="coiled-coil region" evidence="2">
    <location>
        <begin position="248"/>
        <end position="303"/>
    </location>
</feature>
<protein>
    <submittedName>
        <fullName evidence="4">Tetratricopeptide repeat protein</fullName>
    </submittedName>
</protein>
<name>A0A9D2HLF0_9FIRM</name>
<accession>A0A9D2HLF0</accession>
<dbReference type="InterPro" id="IPR019734">
    <property type="entry name" value="TPR_rpt"/>
</dbReference>
<proteinExistence type="predicted"/>
<keyword evidence="2" id="KW-0175">Coiled coil</keyword>
<dbReference type="PROSITE" id="PS50005">
    <property type="entry name" value="TPR"/>
    <property type="match status" value="3"/>
</dbReference>
<feature type="repeat" description="TPR" evidence="1">
    <location>
        <begin position="45"/>
        <end position="78"/>
    </location>
</feature>
<keyword evidence="3" id="KW-0472">Membrane</keyword>
<comment type="caution">
    <text evidence="4">The sequence shown here is derived from an EMBL/GenBank/DDBJ whole genome shotgun (WGS) entry which is preliminary data.</text>
</comment>
<dbReference type="InterPro" id="IPR011990">
    <property type="entry name" value="TPR-like_helical_dom_sf"/>
</dbReference>
<feature type="repeat" description="TPR" evidence="1">
    <location>
        <begin position="355"/>
        <end position="388"/>
    </location>
</feature>
<evidence type="ECO:0000256" key="3">
    <source>
        <dbReference type="SAM" id="Phobius"/>
    </source>
</evidence>
<sequence>MDYVKKNAQISNSFYNLGLEKAKIRDLTGAAEALKKSLHFNKYQTDARNLLGLIYYEMGEVSEAIVQWVISLNLQPDNNRCDYYLDEIQRKPGRLEIVDQDVKKYNQALWYAQHGSDDLAVLQLAAIVEENPNFVKAHLLLALLYMAHEDYTKAGKSLYRVLQIDKNNPRAQWYMSIVKANTGRAEVERRKLTNAFSHKQMQDDDVIIPPSYKENTGGQMIINILIGLALGMAGFFFLVMPAKTRALNNEHNQEILSYSSQLNEKNLEIDQLTEQLASATQEKEAAEADLSQAESESGGLLNQYSILAQMLQAYRSDDFNTVVQLYTQWDPAQITDEALQSIIQPIHEDMAENGYQVLAQLGDSARESGDYQQAIDYYEQSLRINGDNPEVIFNEAMAYSSLGQTDQANELFGRVIMEYEDSQYAEEARQQRGY</sequence>
<keyword evidence="1" id="KW-0802">TPR repeat</keyword>
<dbReference type="AlphaFoldDB" id="A0A9D2HLF0"/>
<dbReference type="PANTHER" id="PTHR44523:SF1">
    <property type="entry name" value="TETRATRICOPEPTIDE REPEAT PROTEIN 13"/>
    <property type="match status" value="1"/>
</dbReference>
<evidence type="ECO:0000313" key="4">
    <source>
        <dbReference type="EMBL" id="HJA72373.1"/>
    </source>
</evidence>
<feature type="repeat" description="TPR" evidence="1">
    <location>
        <begin position="135"/>
        <end position="168"/>
    </location>
</feature>
<dbReference type="PANTHER" id="PTHR44523">
    <property type="entry name" value="TETRATRICOPEPTIDE REPEAT PROTEIN 13"/>
    <property type="match status" value="1"/>
</dbReference>
<reference evidence="4" key="1">
    <citation type="journal article" date="2021" name="PeerJ">
        <title>Extensive microbial diversity within the chicken gut microbiome revealed by metagenomics and culture.</title>
        <authorList>
            <person name="Gilroy R."/>
            <person name="Ravi A."/>
            <person name="Getino M."/>
            <person name="Pursley I."/>
            <person name="Horton D.L."/>
            <person name="Alikhan N.F."/>
            <person name="Baker D."/>
            <person name="Gharbi K."/>
            <person name="Hall N."/>
            <person name="Watson M."/>
            <person name="Adriaenssens E.M."/>
            <person name="Foster-Nyarko E."/>
            <person name="Jarju S."/>
            <person name="Secka A."/>
            <person name="Antonio M."/>
            <person name="Oren A."/>
            <person name="Chaudhuri R.R."/>
            <person name="La Ragione R."/>
            <person name="Hildebrand F."/>
            <person name="Pallen M.J."/>
        </authorList>
    </citation>
    <scope>NUCLEOTIDE SEQUENCE</scope>
    <source>
        <strain evidence="4">CHK178-16964</strain>
    </source>
</reference>